<sequence length="87" mass="10318">MLLFVSKRKASECLNLSDSTLKKYRLQGDWIEGIHWVRINSRCVRYNLALIQDWLHNRGNPNAHLRAIELYQEGLLSHQTRKKQTRS</sequence>
<name>A0ABV0KA23_9CYAN</name>
<dbReference type="Proteomes" id="UP001482513">
    <property type="component" value="Unassembled WGS sequence"/>
</dbReference>
<protein>
    <recommendedName>
        <fullName evidence="3">Helix-turn-helix domain-containing protein</fullName>
    </recommendedName>
</protein>
<dbReference type="EMBL" id="JAMPKX010000013">
    <property type="protein sequence ID" value="MEP0949605.1"/>
    <property type="molecule type" value="Genomic_DNA"/>
</dbReference>
<dbReference type="RefSeq" id="WP_190707088.1">
    <property type="nucleotide sequence ID" value="NZ_JAMPKX010000013.1"/>
</dbReference>
<organism evidence="1 2">
    <name type="scientific">Leptolyngbya subtilissima DQ-A4</name>
    <dbReference type="NCBI Taxonomy" id="2933933"/>
    <lineage>
        <taxon>Bacteria</taxon>
        <taxon>Bacillati</taxon>
        <taxon>Cyanobacteriota</taxon>
        <taxon>Cyanophyceae</taxon>
        <taxon>Leptolyngbyales</taxon>
        <taxon>Leptolyngbyaceae</taxon>
        <taxon>Leptolyngbya group</taxon>
        <taxon>Leptolyngbya</taxon>
    </lineage>
</organism>
<gene>
    <name evidence="1" type="ORF">NC992_22190</name>
</gene>
<dbReference type="Gene3D" id="1.10.1660.60">
    <property type="entry name" value="Putative excisionased domain DUF1233"/>
    <property type="match status" value="1"/>
</dbReference>
<evidence type="ECO:0000313" key="1">
    <source>
        <dbReference type="EMBL" id="MEP0949605.1"/>
    </source>
</evidence>
<accession>A0ABV0KA23</accession>
<comment type="caution">
    <text evidence="1">The sequence shown here is derived from an EMBL/GenBank/DDBJ whole genome shotgun (WGS) entry which is preliminary data.</text>
</comment>
<proteinExistence type="predicted"/>
<evidence type="ECO:0008006" key="3">
    <source>
        <dbReference type="Google" id="ProtNLM"/>
    </source>
</evidence>
<dbReference type="InterPro" id="IPR038146">
    <property type="entry name" value="933W_put_Xis_sf"/>
</dbReference>
<reference evidence="1 2" key="1">
    <citation type="submission" date="2022-04" db="EMBL/GenBank/DDBJ databases">
        <title>Positive selection, recombination, and allopatry shape intraspecific diversity of widespread and dominant cyanobacteria.</title>
        <authorList>
            <person name="Wei J."/>
            <person name="Shu W."/>
            <person name="Hu C."/>
        </authorList>
    </citation>
    <scope>NUCLEOTIDE SEQUENCE [LARGE SCALE GENOMIC DNA]</scope>
    <source>
        <strain evidence="1 2">DQ-A4</strain>
    </source>
</reference>
<keyword evidence="2" id="KW-1185">Reference proteome</keyword>
<evidence type="ECO:0000313" key="2">
    <source>
        <dbReference type="Proteomes" id="UP001482513"/>
    </source>
</evidence>